<dbReference type="PANTHER" id="PTHR23504:SF15">
    <property type="entry name" value="MAJOR FACILITATOR SUPERFAMILY (MFS) PROFILE DOMAIN-CONTAINING PROTEIN"/>
    <property type="match status" value="1"/>
</dbReference>
<dbReference type="InterPro" id="IPR011701">
    <property type="entry name" value="MFS"/>
</dbReference>
<feature type="transmembrane region" description="Helical" evidence="7">
    <location>
        <begin position="380"/>
        <end position="400"/>
    </location>
</feature>
<evidence type="ECO:0000256" key="2">
    <source>
        <dbReference type="ARBA" id="ARBA00022448"/>
    </source>
</evidence>
<dbReference type="RefSeq" id="XP_007318939.1">
    <property type="nucleotide sequence ID" value="XM_007318877.1"/>
</dbReference>
<dbReference type="Gene3D" id="1.20.1250.20">
    <property type="entry name" value="MFS general substrate transporter like domains"/>
    <property type="match status" value="1"/>
</dbReference>
<keyword evidence="4 7" id="KW-1133">Transmembrane helix</keyword>
<sequence length="512" mass="55962">MPGTFTDTQNNHIVDEDAPLLQGKRHRKQRTPLPKLQIGILLLLQLAEPLASQSIYPFINQLIRELGVTGGDESKVGYYAGLIESLFFVTQALTVLQWNRLSDRIGRKPVILIGLFGLGLSMVCFGLSRTFWTLVVSRCICGMLNGNSGVMKSMMGELTDSTNMAQAFALIPIVWCAGAAFGPFMGGNLARPQERFPVLFSGTFWKEYPYFLPCAATACFTSLTFLVIVLFLKETLPGKREVDKPDHASVETGYSSIESEYPSLHGNASEQEQEQASRERQVRRVPSYKAEEFEEPVPIRTLLTLSSVSIPIANYAIMALLEIALLALQPLFYSTPTTHGGIGFPPATIGTILGFYGLANGLVQMSIFAKVVERFGAKRVFVAAIACFLPILALFPVMSFTVRQWGIGPLSWALLMCQLMLQALMEMSYGCALMFVTSAAPNRRSLGAVNGIGQTTASVARAFGPTMSTSLFALSAQHKLMGGNAVYAILFAMSCGAIWLATYLPNELPKRK</sequence>
<evidence type="ECO:0000256" key="3">
    <source>
        <dbReference type="ARBA" id="ARBA00022692"/>
    </source>
</evidence>
<feature type="transmembrane region" description="Helical" evidence="7">
    <location>
        <begin position="485"/>
        <end position="504"/>
    </location>
</feature>
<name>F8NVY6_SERL9</name>
<feature type="region of interest" description="Disordered" evidence="6">
    <location>
        <begin position="260"/>
        <end position="283"/>
    </location>
</feature>
<evidence type="ECO:0000256" key="4">
    <source>
        <dbReference type="ARBA" id="ARBA00022989"/>
    </source>
</evidence>
<evidence type="ECO:0000256" key="7">
    <source>
        <dbReference type="SAM" id="Phobius"/>
    </source>
</evidence>
<dbReference type="GeneID" id="18813409"/>
<evidence type="ECO:0000259" key="8">
    <source>
        <dbReference type="PROSITE" id="PS50850"/>
    </source>
</evidence>
<keyword evidence="2" id="KW-0813">Transport</keyword>
<evidence type="ECO:0000313" key="9">
    <source>
        <dbReference type="EMBL" id="EGO24920.1"/>
    </source>
</evidence>
<dbReference type="OrthoDB" id="419616at2759"/>
<evidence type="ECO:0000256" key="6">
    <source>
        <dbReference type="SAM" id="MobiDB-lite"/>
    </source>
</evidence>
<dbReference type="PROSITE" id="PS50850">
    <property type="entry name" value="MFS"/>
    <property type="match status" value="1"/>
</dbReference>
<dbReference type="AlphaFoldDB" id="F8NVY6"/>
<dbReference type="PANTHER" id="PTHR23504">
    <property type="entry name" value="MAJOR FACILITATOR SUPERFAMILY DOMAIN-CONTAINING PROTEIN 10"/>
    <property type="match status" value="1"/>
</dbReference>
<dbReference type="SUPFAM" id="SSF103473">
    <property type="entry name" value="MFS general substrate transporter"/>
    <property type="match status" value="1"/>
</dbReference>
<dbReference type="HOGENOM" id="CLU_001265_54_6_1"/>
<dbReference type="KEGG" id="sla:SERLADRAFT_415836"/>
<dbReference type="EMBL" id="GL945434">
    <property type="protein sequence ID" value="EGO24920.1"/>
    <property type="molecule type" value="Genomic_DNA"/>
</dbReference>
<feature type="transmembrane region" description="Helical" evidence="7">
    <location>
        <begin position="412"/>
        <end position="436"/>
    </location>
</feature>
<dbReference type="GO" id="GO:0022857">
    <property type="term" value="F:transmembrane transporter activity"/>
    <property type="evidence" value="ECO:0007669"/>
    <property type="project" value="InterPro"/>
</dbReference>
<organism>
    <name type="scientific">Serpula lacrymans var. lacrymans (strain S7.9)</name>
    <name type="common">Dry rot fungus</name>
    <dbReference type="NCBI Taxonomy" id="578457"/>
    <lineage>
        <taxon>Eukaryota</taxon>
        <taxon>Fungi</taxon>
        <taxon>Dikarya</taxon>
        <taxon>Basidiomycota</taxon>
        <taxon>Agaricomycotina</taxon>
        <taxon>Agaricomycetes</taxon>
        <taxon>Agaricomycetidae</taxon>
        <taxon>Boletales</taxon>
        <taxon>Coniophorineae</taxon>
        <taxon>Serpulaceae</taxon>
        <taxon>Serpula</taxon>
    </lineage>
</organism>
<dbReference type="Pfam" id="PF07690">
    <property type="entry name" value="MFS_1"/>
    <property type="match status" value="1"/>
</dbReference>
<gene>
    <name evidence="9" type="ORF">SERLADRAFT_415836</name>
</gene>
<dbReference type="InterPro" id="IPR020846">
    <property type="entry name" value="MFS_dom"/>
</dbReference>
<dbReference type="InterPro" id="IPR001958">
    <property type="entry name" value="Tet-R_TetA/multi-R_MdtG-like"/>
</dbReference>
<feature type="transmembrane region" description="Helical" evidence="7">
    <location>
        <begin position="210"/>
        <end position="232"/>
    </location>
</feature>
<dbReference type="Proteomes" id="UP000008064">
    <property type="component" value="Unassembled WGS sequence"/>
</dbReference>
<dbReference type="GO" id="GO:0016020">
    <property type="term" value="C:membrane"/>
    <property type="evidence" value="ECO:0007669"/>
    <property type="project" value="UniProtKB-SubCell"/>
</dbReference>
<keyword evidence="5 7" id="KW-0472">Membrane</keyword>
<feature type="transmembrane region" description="Helical" evidence="7">
    <location>
        <begin position="110"/>
        <end position="128"/>
    </location>
</feature>
<feature type="transmembrane region" description="Helical" evidence="7">
    <location>
        <begin position="167"/>
        <end position="190"/>
    </location>
</feature>
<evidence type="ECO:0000256" key="5">
    <source>
        <dbReference type="ARBA" id="ARBA00023136"/>
    </source>
</evidence>
<feature type="transmembrane region" description="Helical" evidence="7">
    <location>
        <begin position="76"/>
        <end position="98"/>
    </location>
</feature>
<dbReference type="PRINTS" id="PR01035">
    <property type="entry name" value="TCRTETA"/>
</dbReference>
<proteinExistence type="predicted"/>
<feature type="transmembrane region" description="Helical" evidence="7">
    <location>
        <begin position="312"/>
        <end position="332"/>
    </location>
</feature>
<evidence type="ECO:0000256" key="1">
    <source>
        <dbReference type="ARBA" id="ARBA00004141"/>
    </source>
</evidence>
<feature type="transmembrane region" description="Helical" evidence="7">
    <location>
        <begin position="344"/>
        <end position="368"/>
    </location>
</feature>
<accession>F8NVY6</accession>
<comment type="subcellular location">
    <subcellularLocation>
        <location evidence="1">Membrane</location>
        <topology evidence="1">Multi-pass membrane protein</topology>
    </subcellularLocation>
</comment>
<protein>
    <recommendedName>
        <fullName evidence="8">Major facilitator superfamily (MFS) profile domain-containing protein</fullName>
    </recommendedName>
</protein>
<reference evidence="9" key="1">
    <citation type="submission" date="2011-04" db="EMBL/GenBank/DDBJ databases">
        <title>Evolution of plant cell wall degrading machinery underlies the functional diversity of forest fungi.</title>
        <authorList>
            <consortium name="US DOE Joint Genome Institute (JGI-PGF)"/>
            <person name="Eastwood D.C."/>
            <person name="Floudas D."/>
            <person name="Binder M."/>
            <person name="Majcherczyk A."/>
            <person name="Schneider P."/>
            <person name="Aerts A."/>
            <person name="Asiegbu F.O."/>
            <person name="Baker S.E."/>
            <person name="Barry K."/>
            <person name="Bendiksby M."/>
            <person name="Blumentritt M."/>
            <person name="Coutinho P.M."/>
            <person name="Cullen D."/>
            <person name="Cullen D."/>
            <person name="Gathman A."/>
            <person name="Goodell B."/>
            <person name="Henrissat B."/>
            <person name="Ihrmark K."/>
            <person name="Kauserud H."/>
            <person name="Kohler A."/>
            <person name="LaButti K."/>
            <person name="Lapidus A."/>
            <person name="Lavin J.L."/>
            <person name="Lee Y.-H."/>
            <person name="Lindquist E."/>
            <person name="Lilly W."/>
            <person name="Lucas S."/>
            <person name="Morin E."/>
            <person name="Murat C."/>
            <person name="Oguiza J.A."/>
            <person name="Park J."/>
            <person name="Pisabarro A.G."/>
            <person name="Riley R."/>
            <person name="Rosling A."/>
            <person name="Salamov A."/>
            <person name="Schmidt O."/>
            <person name="Schmutz J."/>
            <person name="Skrede I."/>
            <person name="Stenlid J."/>
            <person name="Wiebenga A."/>
            <person name="Xie X."/>
            <person name="Kues U."/>
            <person name="Hibbett D.S."/>
            <person name="Hoffmeister D."/>
            <person name="Hogberg N."/>
            <person name="Martin F."/>
            <person name="Grigoriev I.V."/>
            <person name="Watkinson S.C."/>
        </authorList>
    </citation>
    <scope>NUCLEOTIDE SEQUENCE</scope>
    <source>
        <strain evidence="9">S7.9</strain>
    </source>
</reference>
<keyword evidence="3 7" id="KW-0812">Transmembrane</keyword>
<dbReference type="InterPro" id="IPR036259">
    <property type="entry name" value="MFS_trans_sf"/>
</dbReference>
<feature type="domain" description="Major facilitator superfamily (MFS) profile" evidence="8">
    <location>
        <begin position="37"/>
        <end position="509"/>
    </location>
</feature>